<name>G0NB91_CAEBE</name>
<gene>
    <name evidence="2" type="ORF">CAEBREN_05827</name>
</gene>
<feature type="compositionally biased region" description="Basic residues" evidence="1">
    <location>
        <begin position="109"/>
        <end position="122"/>
    </location>
</feature>
<protein>
    <submittedName>
        <fullName evidence="2">Uncharacterized protein</fullName>
    </submittedName>
</protein>
<keyword evidence="3" id="KW-1185">Reference proteome</keyword>
<feature type="region of interest" description="Disordered" evidence="1">
    <location>
        <begin position="108"/>
        <end position="151"/>
    </location>
</feature>
<evidence type="ECO:0000313" key="2">
    <source>
        <dbReference type="EMBL" id="EGT56865.1"/>
    </source>
</evidence>
<evidence type="ECO:0000313" key="3">
    <source>
        <dbReference type="Proteomes" id="UP000008068"/>
    </source>
</evidence>
<sequence length="188" mass="22041">MSESKVLFNIGLDMCEKREVGLLELVVDLMGYPNFLFDKAHVFIPNDANKVRLRVLVPFEKLAEEKAVHETNFLDDFYPNRCKEFGELSVYNLMTIFEIITEKADSTTRRNRPLTASKRKKTKLSDLPKKKKQTTKQPPVSDDEDDKEWCEFDKEDEDHDVQLETEKDGQWQKNLFAKRTALNQKDHI</sequence>
<feature type="compositionally biased region" description="Acidic residues" evidence="1">
    <location>
        <begin position="141"/>
        <end position="151"/>
    </location>
</feature>
<dbReference type="InParanoid" id="G0NB91"/>
<dbReference type="STRING" id="135651.G0NB91"/>
<evidence type="ECO:0000256" key="1">
    <source>
        <dbReference type="SAM" id="MobiDB-lite"/>
    </source>
</evidence>
<dbReference type="Proteomes" id="UP000008068">
    <property type="component" value="Unassembled WGS sequence"/>
</dbReference>
<dbReference type="EMBL" id="GL379857">
    <property type="protein sequence ID" value="EGT56865.1"/>
    <property type="molecule type" value="Genomic_DNA"/>
</dbReference>
<dbReference type="AlphaFoldDB" id="G0NB91"/>
<accession>G0NB91</accession>
<organism evidence="3">
    <name type="scientific">Caenorhabditis brenneri</name>
    <name type="common">Nematode worm</name>
    <dbReference type="NCBI Taxonomy" id="135651"/>
    <lineage>
        <taxon>Eukaryota</taxon>
        <taxon>Metazoa</taxon>
        <taxon>Ecdysozoa</taxon>
        <taxon>Nematoda</taxon>
        <taxon>Chromadorea</taxon>
        <taxon>Rhabditida</taxon>
        <taxon>Rhabditina</taxon>
        <taxon>Rhabditomorpha</taxon>
        <taxon>Rhabditoidea</taxon>
        <taxon>Rhabditidae</taxon>
        <taxon>Peloderinae</taxon>
        <taxon>Caenorhabditis</taxon>
    </lineage>
</organism>
<dbReference type="HOGENOM" id="CLU_1442276_0_0_1"/>
<proteinExistence type="predicted"/>
<reference evidence="3" key="1">
    <citation type="submission" date="2011-07" db="EMBL/GenBank/DDBJ databases">
        <authorList>
            <consortium name="Caenorhabditis brenneri Sequencing and Analysis Consortium"/>
            <person name="Wilson R.K."/>
        </authorList>
    </citation>
    <scope>NUCLEOTIDE SEQUENCE [LARGE SCALE GENOMIC DNA]</scope>
    <source>
        <strain evidence="3">PB2801</strain>
    </source>
</reference>